<reference evidence="2" key="1">
    <citation type="submission" date="2012-04" db="EMBL/GenBank/DDBJ databases">
        <authorList>
            <person name="Borisov I.G."/>
            <person name="Ivanikova N.V."/>
            <person name="Pinevich A.V."/>
        </authorList>
    </citation>
    <scope>NUCLEOTIDE SEQUENCE</scope>
    <source>
        <strain evidence="2">CALU 1027</strain>
    </source>
</reference>
<dbReference type="eggNOG" id="COG1216">
    <property type="taxonomic scope" value="Bacteria"/>
</dbReference>
<dbReference type="EMBL" id="AJTX02000004">
    <property type="protein sequence ID" value="KKJ00177.1"/>
    <property type="molecule type" value="Genomic_DNA"/>
</dbReference>
<dbReference type="InterPro" id="IPR001173">
    <property type="entry name" value="Glyco_trans_2-like"/>
</dbReference>
<dbReference type="InterPro" id="IPR050834">
    <property type="entry name" value="Glycosyltransf_2"/>
</dbReference>
<protein>
    <submittedName>
        <fullName evidence="2">Glycosyltransferase</fullName>
    </submittedName>
</protein>
<dbReference type="Pfam" id="PF00535">
    <property type="entry name" value="Glycos_transf_2"/>
    <property type="match status" value="1"/>
</dbReference>
<organism evidence="2 3">
    <name type="scientific">Prochlorothrix hollandica PCC 9006 = CALU 1027</name>
    <dbReference type="NCBI Taxonomy" id="317619"/>
    <lineage>
        <taxon>Bacteria</taxon>
        <taxon>Bacillati</taxon>
        <taxon>Cyanobacteriota</taxon>
        <taxon>Cyanophyceae</taxon>
        <taxon>Prochlorotrichales</taxon>
        <taxon>Prochlorotrichaceae</taxon>
        <taxon>Prochlorothrix</taxon>
    </lineage>
</organism>
<dbReference type="InterPro" id="IPR029044">
    <property type="entry name" value="Nucleotide-diphossugar_trans"/>
</dbReference>
<proteinExistence type="predicted"/>
<comment type="caution">
    <text evidence="2">The sequence shown here is derived from an EMBL/GenBank/DDBJ whole genome shotgun (WGS) entry which is preliminary data.</text>
</comment>
<dbReference type="Proteomes" id="UP000034681">
    <property type="component" value="Unassembled WGS sequence"/>
</dbReference>
<dbReference type="GO" id="GO:0016740">
    <property type="term" value="F:transferase activity"/>
    <property type="evidence" value="ECO:0007669"/>
    <property type="project" value="UniProtKB-KW"/>
</dbReference>
<gene>
    <name evidence="2" type="ORF">PROH_10700</name>
</gene>
<dbReference type="STRING" id="317619.GCA_000332315_00908"/>
<accession>A0A0M2Q0K8</accession>
<dbReference type="SUPFAM" id="SSF53448">
    <property type="entry name" value="Nucleotide-diphospho-sugar transferases"/>
    <property type="match status" value="1"/>
</dbReference>
<evidence type="ECO:0000313" key="2">
    <source>
        <dbReference type="EMBL" id="KKJ00177.1"/>
    </source>
</evidence>
<dbReference type="Gene3D" id="3.90.550.10">
    <property type="entry name" value="Spore Coat Polysaccharide Biosynthesis Protein SpsA, Chain A"/>
    <property type="match status" value="1"/>
</dbReference>
<dbReference type="PANTHER" id="PTHR43685:SF2">
    <property type="entry name" value="GLYCOSYLTRANSFERASE 2-LIKE DOMAIN-CONTAINING PROTEIN"/>
    <property type="match status" value="1"/>
</dbReference>
<dbReference type="CDD" id="cd00761">
    <property type="entry name" value="Glyco_tranf_GTA_type"/>
    <property type="match status" value="1"/>
</dbReference>
<name>A0A0M2Q0K8_PROHO</name>
<dbReference type="PANTHER" id="PTHR43685">
    <property type="entry name" value="GLYCOSYLTRANSFERASE"/>
    <property type="match status" value="1"/>
</dbReference>
<sequence length="326" mass="36361">MAEAVTIADVCPSVSVVIPLYNAGRDLPDLLHCLRNQTYPSDRVQYLLVDNNSQDNTATLLAQAVPTLPGLQPLTEAEIQSSYAARNRGIHSATGDLILFTDGDCRPQPQWLERMVQPFADPAVGLVVGQLTALPGSHWLERYAKHRELMDQRYTLAHPLGAYGQTANLGVRRSALGLSGLFRPYLTTGGDADLCWRLQRSAPWTVAFAETAIVQHRHRSTWSGLMEQWHRYGTSNGYLHHLHGAKRQSPPSARRIFYILGRWLLKEVGLGVGSVVLGQKDWVQLVATPIDLWCDYVRYRGQQRSQLPAAAHTIEPYTPPTDLRPT</sequence>
<evidence type="ECO:0000313" key="3">
    <source>
        <dbReference type="Proteomes" id="UP000034681"/>
    </source>
</evidence>
<dbReference type="OrthoDB" id="153025at2"/>
<keyword evidence="3" id="KW-1185">Reference proteome</keyword>
<dbReference type="AlphaFoldDB" id="A0A0M2Q0K8"/>
<feature type="domain" description="Glycosyltransferase 2-like" evidence="1">
    <location>
        <begin position="15"/>
        <end position="146"/>
    </location>
</feature>
<evidence type="ECO:0000259" key="1">
    <source>
        <dbReference type="Pfam" id="PF00535"/>
    </source>
</evidence>